<evidence type="ECO:0000313" key="2">
    <source>
        <dbReference type="Proteomes" id="UP000594261"/>
    </source>
</evidence>
<organism evidence="1 2">
    <name type="scientific">Quercus lobata</name>
    <name type="common">Valley oak</name>
    <dbReference type="NCBI Taxonomy" id="97700"/>
    <lineage>
        <taxon>Eukaryota</taxon>
        <taxon>Viridiplantae</taxon>
        <taxon>Streptophyta</taxon>
        <taxon>Embryophyta</taxon>
        <taxon>Tracheophyta</taxon>
        <taxon>Spermatophyta</taxon>
        <taxon>Magnoliopsida</taxon>
        <taxon>eudicotyledons</taxon>
        <taxon>Gunneridae</taxon>
        <taxon>Pentapetalae</taxon>
        <taxon>rosids</taxon>
        <taxon>fabids</taxon>
        <taxon>Fagales</taxon>
        <taxon>Fagaceae</taxon>
        <taxon>Quercus</taxon>
    </lineage>
</organism>
<reference evidence="1 2" key="1">
    <citation type="journal article" date="2016" name="G3 (Bethesda)">
        <title>First Draft Assembly and Annotation of the Genome of a California Endemic Oak Quercus lobata Nee (Fagaceae).</title>
        <authorList>
            <person name="Sork V.L."/>
            <person name="Fitz-Gibbon S.T."/>
            <person name="Puiu D."/>
            <person name="Crepeau M."/>
            <person name="Gugger P.F."/>
            <person name="Sherman R."/>
            <person name="Stevens K."/>
            <person name="Langley C.H."/>
            <person name="Pellegrini M."/>
            <person name="Salzberg S.L."/>
        </authorList>
    </citation>
    <scope>NUCLEOTIDE SEQUENCE [LARGE SCALE GENOMIC DNA]</scope>
    <source>
        <strain evidence="1 2">cv. SW786</strain>
    </source>
</reference>
<accession>A0A7N2M020</accession>
<reference evidence="1" key="2">
    <citation type="submission" date="2021-01" db="UniProtKB">
        <authorList>
            <consortium name="EnsemblPlants"/>
        </authorList>
    </citation>
    <scope>IDENTIFICATION</scope>
</reference>
<keyword evidence="2" id="KW-1185">Reference proteome</keyword>
<dbReference type="EnsemblPlants" id="QL06p041766:mrna">
    <property type="protein sequence ID" value="QL06p041766:mrna"/>
    <property type="gene ID" value="QL06p041766"/>
</dbReference>
<name>A0A7N2M020_QUELO</name>
<dbReference type="AlphaFoldDB" id="A0A7N2M020"/>
<evidence type="ECO:0000313" key="1">
    <source>
        <dbReference type="EnsemblPlants" id="QL06p041766:mrna"/>
    </source>
</evidence>
<proteinExistence type="predicted"/>
<dbReference type="Gramene" id="QL06p041766:mrna">
    <property type="protein sequence ID" value="QL06p041766:mrna"/>
    <property type="gene ID" value="QL06p041766"/>
</dbReference>
<sequence>MTRRNRIVGLKNNNDVWCTFDEQIYEIMVSFYKNLFTSAHLPASRIVLDAISPSSTDEMNADLIKVFTRTEVEFALKHMEPLKAPGPDVSTLIDHDRRGWRDSEIDRNFLPSKVAIIKAIPLSFSMSADSIYWPKTPDGIYSIKSRYKLILKEDGKDVAGVATANVMKGVWSRIWKLKVPNRVRNLL</sequence>
<protein>
    <submittedName>
        <fullName evidence="1">Uncharacterized protein</fullName>
    </submittedName>
</protein>
<dbReference type="Proteomes" id="UP000594261">
    <property type="component" value="Chromosome 6"/>
</dbReference>
<dbReference type="InParanoid" id="A0A7N2M020"/>
<dbReference type="EMBL" id="LRBV02000006">
    <property type="status" value="NOT_ANNOTATED_CDS"/>
    <property type="molecule type" value="Genomic_DNA"/>
</dbReference>